<dbReference type="Proteomes" id="UP001570071">
    <property type="component" value="Unassembled WGS sequence"/>
</dbReference>
<comment type="caution">
    <text evidence="1">The sequence shown here is derived from an EMBL/GenBank/DDBJ whole genome shotgun (WGS) entry which is preliminary data.</text>
</comment>
<keyword evidence="2" id="KW-1185">Reference proteome</keyword>
<dbReference type="EMBL" id="JBFSSG010000089">
    <property type="protein sequence ID" value="MEZ8724004.1"/>
    <property type="molecule type" value="Genomic_DNA"/>
</dbReference>
<accession>A0ABV4N3P6</accession>
<dbReference type="InterPro" id="IPR002347">
    <property type="entry name" value="SDR_fam"/>
</dbReference>
<protein>
    <submittedName>
        <fullName evidence="1">SDR family NAD(P)-dependent oxidoreductase</fullName>
    </submittedName>
</protein>
<dbReference type="SUPFAM" id="SSF51735">
    <property type="entry name" value="NAD(P)-binding Rossmann-fold domains"/>
    <property type="match status" value="1"/>
</dbReference>
<reference evidence="1 2" key="1">
    <citation type="journal article" date="2024" name="ISME J.">
        <title>Tailless and filamentous prophages are predominant in marine Vibrio.</title>
        <authorList>
            <person name="Steensen K."/>
            <person name="Seneca J."/>
            <person name="Bartlau N."/>
            <person name="Yu X.A."/>
            <person name="Hussain F.A."/>
            <person name="Polz M.F."/>
        </authorList>
    </citation>
    <scope>NUCLEOTIDE SEQUENCE [LARGE SCALE GENOMIC DNA]</scope>
    <source>
        <strain evidence="1 2">10N.239.312.F12</strain>
    </source>
</reference>
<dbReference type="InterPro" id="IPR036291">
    <property type="entry name" value="NAD(P)-bd_dom_sf"/>
</dbReference>
<dbReference type="Pfam" id="PF00106">
    <property type="entry name" value="adh_short"/>
    <property type="match status" value="1"/>
</dbReference>
<evidence type="ECO:0000313" key="2">
    <source>
        <dbReference type="Proteomes" id="UP001570071"/>
    </source>
</evidence>
<dbReference type="Gene3D" id="3.40.50.720">
    <property type="entry name" value="NAD(P)-binding Rossmann-like Domain"/>
    <property type="match status" value="1"/>
</dbReference>
<name>A0ABV4N3P6_9VIBR</name>
<proteinExistence type="predicted"/>
<organism evidence="1 2">
    <name type="scientific">Vibrio pomeroyi</name>
    <dbReference type="NCBI Taxonomy" id="198832"/>
    <lineage>
        <taxon>Bacteria</taxon>
        <taxon>Pseudomonadati</taxon>
        <taxon>Pseudomonadota</taxon>
        <taxon>Gammaproteobacteria</taxon>
        <taxon>Vibrionales</taxon>
        <taxon>Vibrionaceae</taxon>
        <taxon>Vibrio</taxon>
    </lineage>
</organism>
<dbReference type="RefSeq" id="WP_017632212.1">
    <property type="nucleotide sequence ID" value="NZ_JBFSSG010000089.1"/>
</dbReference>
<sequence>MTLLTNKIAIITGAASGIGLDCVRLFLDEGAQVIAGDINISPEILSISEESSRCFLRPRM</sequence>
<gene>
    <name evidence="1" type="ORF">AB6D66_23275</name>
</gene>
<evidence type="ECO:0000313" key="1">
    <source>
        <dbReference type="EMBL" id="MEZ8724004.1"/>
    </source>
</evidence>